<keyword evidence="2" id="KW-1185">Reference proteome</keyword>
<name>A0ABN8ZTF0_RANTA</name>
<dbReference type="EMBL" id="OX459942">
    <property type="protein sequence ID" value="CAI9177004.1"/>
    <property type="molecule type" value="Genomic_DNA"/>
</dbReference>
<dbReference type="Proteomes" id="UP001176941">
    <property type="component" value="Chromosome 6"/>
</dbReference>
<evidence type="ECO:0000313" key="2">
    <source>
        <dbReference type="Proteomes" id="UP001176941"/>
    </source>
</evidence>
<protein>
    <submittedName>
        <fullName evidence="1">Uncharacterized protein</fullName>
    </submittedName>
</protein>
<sequence>MSWHSLPACFLRSKCVVCEPTVLRQEECLLGRTECGAEGSGITPTQGWMCGDGLLSNGGVLYRHQRKGKLSSAAKCSSEFGKVVLVPMDTCSFLELTFS</sequence>
<organism evidence="1 2">
    <name type="scientific">Rangifer tarandus platyrhynchus</name>
    <name type="common">Svalbard reindeer</name>
    <dbReference type="NCBI Taxonomy" id="3082113"/>
    <lineage>
        <taxon>Eukaryota</taxon>
        <taxon>Metazoa</taxon>
        <taxon>Chordata</taxon>
        <taxon>Craniata</taxon>
        <taxon>Vertebrata</taxon>
        <taxon>Euteleostomi</taxon>
        <taxon>Mammalia</taxon>
        <taxon>Eutheria</taxon>
        <taxon>Laurasiatheria</taxon>
        <taxon>Artiodactyla</taxon>
        <taxon>Ruminantia</taxon>
        <taxon>Pecora</taxon>
        <taxon>Cervidae</taxon>
        <taxon>Odocoileinae</taxon>
        <taxon>Rangifer</taxon>
    </lineage>
</organism>
<accession>A0ABN8ZTF0</accession>
<proteinExistence type="predicted"/>
<gene>
    <name evidence="1" type="ORF">MRATA1EN1_LOCUS25966</name>
</gene>
<reference evidence="1" key="1">
    <citation type="submission" date="2023-04" db="EMBL/GenBank/DDBJ databases">
        <authorList>
            <consortium name="ELIXIR-Norway"/>
        </authorList>
    </citation>
    <scope>NUCLEOTIDE SEQUENCE [LARGE SCALE GENOMIC DNA]</scope>
</reference>
<evidence type="ECO:0000313" key="1">
    <source>
        <dbReference type="EMBL" id="CAI9177004.1"/>
    </source>
</evidence>